<feature type="domain" description="Casparian strip membrane protein" evidence="9">
    <location>
        <begin position="199"/>
        <end position="331"/>
    </location>
</feature>
<dbReference type="InterPro" id="IPR006702">
    <property type="entry name" value="CASP_dom"/>
</dbReference>
<keyword evidence="6 8" id="KW-1133">Transmembrane helix</keyword>
<evidence type="ECO:0000256" key="7">
    <source>
        <dbReference type="ARBA" id="ARBA00023136"/>
    </source>
</evidence>
<evidence type="ECO:0000256" key="4">
    <source>
        <dbReference type="ARBA" id="ARBA00022475"/>
    </source>
</evidence>
<comment type="similarity">
    <text evidence="2 8">Belongs to the Casparian strip membrane proteins (CASP) family.</text>
</comment>
<comment type="subcellular location">
    <subcellularLocation>
        <location evidence="1 8">Cell membrane</location>
        <topology evidence="1 8">Multi-pass membrane protein</topology>
    </subcellularLocation>
</comment>
<feature type="transmembrane region" description="Helical" evidence="8">
    <location>
        <begin position="151"/>
        <end position="172"/>
    </location>
</feature>
<evidence type="ECO:0000256" key="8">
    <source>
        <dbReference type="RuleBase" id="RU361233"/>
    </source>
</evidence>
<proteinExistence type="inferred from homology"/>
<dbReference type="PANTHER" id="PTHR33573:SF56">
    <property type="entry name" value="CASP-LIKE PROTEIN 4C1"/>
    <property type="match status" value="1"/>
</dbReference>
<keyword evidence="4 8" id="KW-1003">Cell membrane</keyword>
<evidence type="ECO:0000259" key="9">
    <source>
        <dbReference type="Pfam" id="PF04535"/>
    </source>
</evidence>
<evidence type="ECO:0000256" key="1">
    <source>
        <dbReference type="ARBA" id="ARBA00004651"/>
    </source>
</evidence>
<evidence type="ECO:0000256" key="3">
    <source>
        <dbReference type="ARBA" id="ARBA00011489"/>
    </source>
</evidence>
<evidence type="ECO:0000256" key="6">
    <source>
        <dbReference type="ARBA" id="ARBA00022989"/>
    </source>
</evidence>
<feature type="transmembrane region" description="Helical" evidence="8">
    <location>
        <begin position="320"/>
        <end position="348"/>
    </location>
</feature>
<comment type="caution">
    <text evidence="8">Lacks conserved residue(s) required for the propagation of feature annotation.</text>
</comment>
<feature type="transmembrane region" description="Helical" evidence="8">
    <location>
        <begin position="238"/>
        <end position="261"/>
    </location>
</feature>
<feature type="transmembrane region" description="Helical" evidence="8">
    <location>
        <begin position="201"/>
        <end position="226"/>
    </location>
</feature>
<sequence length="355" mass="39896">MRSPQPHRNGGETRQHFHSTVSLQKLKRFNYLILVFRFSGFCFTLASAVFMLTNSRVSDSLHWYNFDAFRYVFAANAIVSVYSLFEITAAVWEISRNATLLPEICQVWFDFSHDQVFAYLLVSANSAGTEMARAIKGTCTDNNAFCVQSDIAIALGFVGFLFLGVSSLLSGFRVPHHNGGETQQHFHSTVSLQKLKRFNSLILLFRFSGFCFTLASAVFMFTNYGVSDSLDWLNFDAFRYVFVANMIVSVYSLFEMTAAVWEISRNATLLPEICQVWFDFIHDQVFAYLLLSANSAGTERARAMKGTCTDGTVFCVQSDIAIALGFFGFLFSGVSALLSGFRVVCFIINGSRFYV</sequence>
<dbReference type="GO" id="GO:0005886">
    <property type="term" value="C:plasma membrane"/>
    <property type="evidence" value="ECO:0007669"/>
    <property type="project" value="UniProtKB-SubCell"/>
</dbReference>
<feature type="transmembrane region" description="Helical" evidence="8">
    <location>
        <begin position="29"/>
        <end position="51"/>
    </location>
</feature>
<evidence type="ECO:0000256" key="5">
    <source>
        <dbReference type="ARBA" id="ARBA00022692"/>
    </source>
</evidence>
<feature type="domain" description="Casparian strip membrane protein" evidence="9">
    <location>
        <begin position="32"/>
        <end position="162"/>
    </location>
</feature>
<accession>A0A6N2LQW0</accession>
<dbReference type="Pfam" id="PF04535">
    <property type="entry name" value="CASP_dom"/>
    <property type="match status" value="2"/>
</dbReference>
<reference evidence="10" key="1">
    <citation type="submission" date="2019-03" db="EMBL/GenBank/DDBJ databases">
        <authorList>
            <person name="Mank J."/>
            <person name="Almeida P."/>
        </authorList>
    </citation>
    <scope>NUCLEOTIDE SEQUENCE</scope>
    <source>
        <strain evidence="10">78183</strain>
    </source>
</reference>
<name>A0A6N2LQW0_SALVM</name>
<evidence type="ECO:0000256" key="2">
    <source>
        <dbReference type="ARBA" id="ARBA00007651"/>
    </source>
</evidence>
<evidence type="ECO:0000313" key="10">
    <source>
        <dbReference type="EMBL" id="VFU43489.1"/>
    </source>
</evidence>
<keyword evidence="5 8" id="KW-0812">Transmembrane</keyword>
<dbReference type="AlphaFoldDB" id="A0A6N2LQW0"/>
<dbReference type="EMBL" id="CAADRP010001596">
    <property type="protein sequence ID" value="VFU43489.1"/>
    <property type="molecule type" value="Genomic_DNA"/>
</dbReference>
<dbReference type="PANTHER" id="PTHR33573">
    <property type="entry name" value="CASP-LIKE PROTEIN 4A4"/>
    <property type="match status" value="1"/>
</dbReference>
<feature type="transmembrane region" description="Helical" evidence="8">
    <location>
        <begin position="71"/>
        <end position="92"/>
    </location>
</feature>
<keyword evidence="7 8" id="KW-0472">Membrane</keyword>
<organism evidence="10">
    <name type="scientific">Salix viminalis</name>
    <name type="common">Common osier</name>
    <name type="synonym">Basket willow</name>
    <dbReference type="NCBI Taxonomy" id="40686"/>
    <lineage>
        <taxon>Eukaryota</taxon>
        <taxon>Viridiplantae</taxon>
        <taxon>Streptophyta</taxon>
        <taxon>Embryophyta</taxon>
        <taxon>Tracheophyta</taxon>
        <taxon>Spermatophyta</taxon>
        <taxon>Magnoliopsida</taxon>
        <taxon>eudicotyledons</taxon>
        <taxon>Gunneridae</taxon>
        <taxon>Pentapetalae</taxon>
        <taxon>rosids</taxon>
        <taxon>fabids</taxon>
        <taxon>Malpighiales</taxon>
        <taxon>Salicaceae</taxon>
        <taxon>Saliceae</taxon>
        <taxon>Salix</taxon>
    </lineage>
</organism>
<comment type="subunit">
    <text evidence="3 8">Homodimer and heterodimers.</text>
</comment>
<gene>
    <name evidence="10" type="ORF">SVIM_LOCUS265044</name>
</gene>
<protein>
    <recommendedName>
        <fullName evidence="8">CASP-like protein</fullName>
    </recommendedName>
</protein>